<gene>
    <name evidence="2" type="ORF">ACFQMG_06525</name>
</gene>
<dbReference type="InterPro" id="IPR050834">
    <property type="entry name" value="Glycosyltransf_2"/>
</dbReference>
<dbReference type="InterPro" id="IPR029044">
    <property type="entry name" value="Nucleotide-diphossugar_trans"/>
</dbReference>
<dbReference type="Pfam" id="PF00535">
    <property type="entry name" value="Glycos_transf_2"/>
    <property type="match status" value="1"/>
</dbReference>
<organism evidence="2 3">
    <name type="scientific">Kitasatospora paranensis</name>
    <dbReference type="NCBI Taxonomy" id="258053"/>
    <lineage>
        <taxon>Bacteria</taxon>
        <taxon>Bacillati</taxon>
        <taxon>Actinomycetota</taxon>
        <taxon>Actinomycetes</taxon>
        <taxon>Kitasatosporales</taxon>
        <taxon>Streptomycetaceae</taxon>
        <taxon>Kitasatospora</taxon>
    </lineage>
</organism>
<keyword evidence="3" id="KW-1185">Reference proteome</keyword>
<accession>A0ABW2FSW9</accession>
<feature type="domain" description="Glycosyltransferase 2-like" evidence="1">
    <location>
        <begin position="121"/>
        <end position="294"/>
    </location>
</feature>
<dbReference type="CDD" id="cd00761">
    <property type="entry name" value="Glyco_tranf_GTA_type"/>
    <property type="match status" value="1"/>
</dbReference>
<evidence type="ECO:0000313" key="3">
    <source>
        <dbReference type="Proteomes" id="UP001596435"/>
    </source>
</evidence>
<evidence type="ECO:0000313" key="2">
    <source>
        <dbReference type="EMBL" id="MFC7179217.1"/>
    </source>
</evidence>
<dbReference type="PANTHER" id="PTHR43685">
    <property type="entry name" value="GLYCOSYLTRANSFERASE"/>
    <property type="match status" value="1"/>
</dbReference>
<dbReference type="InterPro" id="IPR001173">
    <property type="entry name" value="Glyco_trans_2-like"/>
</dbReference>
<evidence type="ECO:0000259" key="1">
    <source>
        <dbReference type="Pfam" id="PF00535"/>
    </source>
</evidence>
<comment type="caution">
    <text evidence="2">The sequence shown here is derived from an EMBL/GenBank/DDBJ whole genome shotgun (WGS) entry which is preliminary data.</text>
</comment>
<dbReference type="SUPFAM" id="SSF53448">
    <property type="entry name" value="Nucleotide-diphospho-sugar transferases"/>
    <property type="match status" value="1"/>
</dbReference>
<dbReference type="EMBL" id="JBHTAJ010000009">
    <property type="protein sequence ID" value="MFC7179217.1"/>
    <property type="molecule type" value="Genomic_DNA"/>
</dbReference>
<reference evidence="3" key="1">
    <citation type="journal article" date="2019" name="Int. J. Syst. Evol. Microbiol.">
        <title>The Global Catalogue of Microorganisms (GCM) 10K type strain sequencing project: providing services to taxonomists for standard genome sequencing and annotation.</title>
        <authorList>
            <consortium name="The Broad Institute Genomics Platform"/>
            <consortium name="The Broad Institute Genome Sequencing Center for Infectious Disease"/>
            <person name="Wu L."/>
            <person name="Ma J."/>
        </authorList>
    </citation>
    <scope>NUCLEOTIDE SEQUENCE [LARGE SCALE GENOMIC DNA]</scope>
    <source>
        <strain evidence="3">CGMCC 1.12859</strain>
    </source>
</reference>
<name>A0ABW2FSW9_9ACTN</name>
<dbReference type="Proteomes" id="UP001596435">
    <property type="component" value="Unassembled WGS sequence"/>
</dbReference>
<protein>
    <submittedName>
        <fullName evidence="2">Glycosyltransferase family 2 protein</fullName>
    </submittedName>
</protein>
<dbReference type="Gene3D" id="3.90.550.10">
    <property type="entry name" value="Spore Coat Polysaccharide Biosynthesis Protein SpsA, Chain A"/>
    <property type="match status" value="1"/>
</dbReference>
<dbReference type="PANTHER" id="PTHR43685:SF2">
    <property type="entry name" value="GLYCOSYLTRANSFERASE 2-LIKE DOMAIN-CONTAINING PROTEIN"/>
    <property type="match status" value="1"/>
</dbReference>
<proteinExistence type="predicted"/>
<sequence>MNGVDRRTAAACPRTAARDSLYTPVRVVELDLDEPGELRSPGGLGPADPDGRVLALVRLHGHPLGLVTATGTAGDPATLRRALVDAAHRELRVPSRSTATPAAQPRRVGRARARADRPTVTVVICTRNRPRALRRCLDSLLRTDYPDVEVLVVDNAPLDDTTRELVRTRYRDQVRYLREPVPGLARARNTGLAAARGEICAFADDDLVIDSHWVAALAEAFEADDRTGCVTGLVMPAELDTAAQLALERYGGYSRGFAARSWSLREPPDDPLVRYSVGRFGSGANMAFRTAMLRSIGGFDPATGAGTPARGGEELLAFFSVLNGGHDITYQPDAIVWHCHPRTEEALTRQIFNFGVGFGAYLTAAVSRRPDVLADLVRRVPLGLWRWQVAHRARRHAPSCEAVPETVPGLGRREIEGLLYGPFGYLYSLWHQRTARSGAWSR</sequence>